<dbReference type="STRING" id="9986.ENSOCUP00000042061"/>
<evidence type="ECO:0000256" key="1">
    <source>
        <dbReference type="SAM" id="Coils"/>
    </source>
</evidence>
<reference evidence="2 3" key="1">
    <citation type="journal article" date="2011" name="Nature">
        <title>A high-resolution map of human evolutionary constraint using 29 mammals.</title>
        <authorList>
            <person name="Lindblad-Toh K."/>
            <person name="Garber M."/>
            <person name="Zuk O."/>
            <person name="Lin M.F."/>
            <person name="Parker B.J."/>
            <person name="Washietl S."/>
            <person name="Kheradpour P."/>
            <person name="Ernst J."/>
            <person name="Jordan G."/>
            <person name="Mauceli E."/>
            <person name="Ward L.D."/>
            <person name="Lowe C.B."/>
            <person name="Holloway A.K."/>
            <person name="Clamp M."/>
            <person name="Gnerre S."/>
            <person name="Alfoldi J."/>
            <person name="Beal K."/>
            <person name="Chang J."/>
            <person name="Clawson H."/>
            <person name="Cuff J."/>
            <person name="Di Palma F."/>
            <person name="Fitzgerald S."/>
            <person name="Flicek P."/>
            <person name="Guttman M."/>
            <person name="Hubisz M.J."/>
            <person name="Jaffe D.B."/>
            <person name="Jungreis I."/>
            <person name="Kent W.J."/>
            <person name="Kostka D."/>
            <person name="Lara M."/>
            <person name="Martins A.L."/>
            <person name="Massingham T."/>
            <person name="Moltke I."/>
            <person name="Raney B.J."/>
            <person name="Rasmussen M.D."/>
            <person name="Robinson J."/>
            <person name="Stark A."/>
            <person name="Vilella A.J."/>
            <person name="Wen J."/>
            <person name="Xie X."/>
            <person name="Zody M.C."/>
            <person name="Baldwin J."/>
            <person name="Bloom T."/>
            <person name="Chin C.W."/>
            <person name="Heiman D."/>
            <person name="Nicol R."/>
            <person name="Nusbaum C."/>
            <person name="Young S."/>
            <person name="Wilkinson J."/>
            <person name="Worley K.C."/>
            <person name="Kovar C.L."/>
            <person name="Muzny D.M."/>
            <person name="Gibbs R.A."/>
            <person name="Cree A."/>
            <person name="Dihn H.H."/>
            <person name="Fowler G."/>
            <person name="Jhangiani S."/>
            <person name="Joshi V."/>
            <person name="Lee S."/>
            <person name="Lewis L.R."/>
            <person name="Nazareth L.V."/>
            <person name="Okwuonu G."/>
            <person name="Santibanez J."/>
            <person name="Warren W.C."/>
            <person name="Mardis E.R."/>
            <person name="Weinstock G.M."/>
            <person name="Wilson R.K."/>
            <person name="Delehaunty K."/>
            <person name="Dooling D."/>
            <person name="Fronik C."/>
            <person name="Fulton L."/>
            <person name="Fulton B."/>
            <person name="Graves T."/>
            <person name="Minx P."/>
            <person name="Sodergren E."/>
            <person name="Birney E."/>
            <person name="Margulies E.H."/>
            <person name="Herrero J."/>
            <person name="Green E.D."/>
            <person name="Haussler D."/>
            <person name="Siepel A."/>
            <person name="Goldman N."/>
            <person name="Pollard K.S."/>
            <person name="Pedersen J.S."/>
            <person name="Lander E.S."/>
            <person name="Kellis M."/>
        </authorList>
    </citation>
    <scope>NUCLEOTIDE SEQUENCE [LARGE SCALE GENOMIC DNA]</scope>
    <source>
        <strain evidence="2 3">Thorbecke inbred</strain>
    </source>
</reference>
<dbReference type="Ensembl" id="ENSOCUT00000041821.1">
    <property type="protein sequence ID" value="ENSOCUP00000042061.1"/>
    <property type="gene ID" value="ENSOCUG00000029906.1"/>
</dbReference>
<name>A0A5F9D9X1_RABIT</name>
<dbReference type="SUPFAM" id="SSF57997">
    <property type="entry name" value="Tropomyosin"/>
    <property type="match status" value="1"/>
</dbReference>
<evidence type="ECO:0000313" key="2">
    <source>
        <dbReference type="Ensembl" id="ENSOCUP00000042061.1"/>
    </source>
</evidence>
<dbReference type="SMR" id="A0A5F9D9X1"/>
<dbReference type="Gene3D" id="1.20.5.400">
    <property type="match status" value="1"/>
</dbReference>
<accession>A0A5F9D9X1</accession>
<evidence type="ECO:0000313" key="3">
    <source>
        <dbReference type="Proteomes" id="UP000001811"/>
    </source>
</evidence>
<organism evidence="2 3">
    <name type="scientific">Oryctolagus cuniculus</name>
    <name type="common">Rabbit</name>
    <dbReference type="NCBI Taxonomy" id="9986"/>
    <lineage>
        <taxon>Eukaryota</taxon>
        <taxon>Metazoa</taxon>
        <taxon>Chordata</taxon>
        <taxon>Craniata</taxon>
        <taxon>Vertebrata</taxon>
        <taxon>Euteleostomi</taxon>
        <taxon>Mammalia</taxon>
        <taxon>Eutheria</taxon>
        <taxon>Euarchontoglires</taxon>
        <taxon>Glires</taxon>
        <taxon>Lagomorpha</taxon>
        <taxon>Leporidae</taxon>
        <taxon>Oryctolagus</taxon>
    </lineage>
</organism>
<protein>
    <submittedName>
        <fullName evidence="2">Uncharacterized protein</fullName>
    </submittedName>
</protein>
<dbReference type="EMBL" id="AAGW02047879">
    <property type="status" value="NOT_ANNOTATED_CDS"/>
    <property type="molecule type" value="Genomic_DNA"/>
</dbReference>
<dbReference type="InParanoid" id="A0A5F9D9X1"/>
<dbReference type="GeneTree" id="ENSGT01070000257321"/>
<keyword evidence="3" id="KW-1185">Reference proteome</keyword>
<proteinExistence type="predicted"/>
<reference evidence="2" key="2">
    <citation type="submission" date="2025-08" db="UniProtKB">
        <authorList>
            <consortium name="Ensembl"/>
        </authorList>
    </citation>
    <scope>IDENTIFICATION</scope>
    <source>
        <strain evidence="2">Thorbecke</strain>
    </source>
</reference>
<keyword evidence="1" id="KW-0175">Coiled coil</keyword>
<reference evidence="2" key="3">
    <citation type="submission" date="2025-09" db="UniProtKB">
        <authorList>
            <consortium name="Ensembl"/>
        </authorList>
    </citation>
    <scope>IDENTIFICATION</scope>
    <source>
        <strain evidence="2">Thorbecke</strain>
    </source>
</reference>
<feature type="coiled-coil region" evidence="1">
    <location>
        <begin position="41"/>
        <end position="68"/>
    </location>
</feature>
<dbReference type="AlphaFoldDB" id="A0A5F9D9X1"/>
<sequence>MDEQVKLMNQNLLCLGASEENTLEKKTQIVSDKLEETEICVEFTERLVSKLKKTINDLEGKLKCTKEEDLVHKGYCTRLLHLN</sequence>
<dbReference type="Proteomes" id="UP000001811">
    <property type="component" value="Chromosome 14"/>
</dbReference>